<dbReference type="GO" id="GO:0004601">
    <property type="term" value="F:peroxidase activity"/>
    <property type="evidence" value="ECO:0007669"/>
    <property type="project" value="UniProtKB-KW"/>
</dbReference>
<name>A0A3B1BZ82_9ZZZZ</name>
<organism evidence="1">
    <name type="scientific">hydrothermal vent metagenome</name>
    <dbReference type="NCBI Taxonomy" id="652676"/>
    <lineage>
        <taxon>unclassified sequences</taxon>
        <taxon>metagenomes</taxon>
        <taxon>ecological metagenomes</taxon>
    </lineage>
</organism>
<gene>
    <name evidence="1" type="ORF">MNBD_NITROSPINAE04-907</name>
</gene>
<dbReference type="EMBL" id="UOGA01000163">
    <property type="protein sequence ID" value="VAX19791.1"/>
    <property type="molecule type" value="Genomic_DNA"/>
</dbReference>
<dbReference type="SUPFAM" id="SSF52833">
    <property type="entry name" value="Thioredoxin-like"/>
    <property type="match status" value="1"/>
</dbReference>
<dbReference type="Gene3D" id="3.40.30.10">
    <property type="entry name" value="Glutaredoxin"/>
    <property type="match status" value="1"/>
</dbReference>
<proteinExistence type="predicted"/>
<keyword evidence="1" id="KW-0575">Peroxidase</keyword>
<dbReference type="InterPro" id="IPR036249">
    <property type="entry name" value="Thioredoxin-like_sf"/>
</dbReference>
<dbReference type="EC" id="1.11.1.15" evidence="1"/>
<reference evidence="1" key="1">
    <citation type="submission" date="2018-06" db="EMBL/GenBank/DDBJ databases">
        <authorList>
            <person name="Zhirakovskaya E."/>
        </authorList>
    </citation>
    <scope>NUCLEOTIDE SEQUENCE</scope>
</reference>
<protein>
    <submittedName>
        <fullName evidence="1">Thiol peroxidase, Bcp-type</fullName>
        <ecNumber evidence="1">1.11.1.15</ecNumber>
    </submittedName>
</protein>
<evidence type="ECO:0000313" key="1">
    <source>
        <dbReference type="EMBL" id="VAX19791.1"/>
    </source>
</evidence>
<sequence length="42" mass="4604">MYGKMVMGVIRSTFIIGPDGKVARIYPKVKAKGHAAKVLEEL</sequence>
<accession>A0A3B1BZ82</accession>
<keyword evidence="1" id="KW-0560">Oxidoreductase</keyword>
<dbReference type="AlphaFoldDB" id="A0A3B1BZ82"/>